<feature type="transmembrane region" description="Helical" evidence="9">
    <location>
        <begin position="124"/>
        <end position="147"/>
    </location>
</feature>
<dbReference type="InterPro" id="IPR004695">
    <property type="entry name" value="SLAC1/Mae1/Ssu1/TehA"/>
</dbReference>
<reference evidence="10 11" key="1">
    <citation type="submission" date="2017-04" db="EMBL/GenBank/DDBJ databases">
        <title>Genome Sequence of the Model Brown-Rot Fungus Postia placenta SB12.</title>
        <authorList>
            <consortium name="DOE Joint Genome Institute"/>
            <person name="Gaskell J."/>
            <person name="Kersten P."/>
            <person name="Larrondo L.F."/>
            <person name="Canessa P."/>
            <person name="Martinez D."/>
            <person name="Hibbett D."/>
            <person name="Schmoll M."/>
            <person name="Kubicek C.P."/>
            <person name="Martinez A.T."/>
            <person name="Yadav J."/>
            <person name="Master E."/>
            <person name="Magnuson J.K."/>
            <person name="James T."/>
            <person name="Yaver D."/>
            <person name="Berka R."/>
            <person name="Labutti K."/>
            <person name="Lipzen A."/>
            <person name="Aerts A."/>
            <person name="Barry K."/>
            <person name="Henrissat B."/>
            <person name="Blanchette R."/>
            <person name="Grigoriev I."/>
            <person name="Cullen D."/>
        </authorList>
    </citation>
    <scope>NUCLEOTIDE SEQUENCE [LARGE SCALE GENOMIC DNA]</scope>
    <source>
        <strain evidence="10 11">MAD-698-R-SB12</strain>
    </source>
</reference>
<feature type="transmembrane region" description="Helical" evidence="9">
    <location>
        <begin position="320"/>
        <end position="341"/>
    </location>
</feature>
<keyword evidence="4" id="KW-1003">Cell membrane</keyword>
<keyword evidence="6 9" id="KW-1133">Transmembrane helix</keyword>
<feature type="transmembrane region" description="Helical" evidence="9">
    <location>
        <begin position="159"/>
        <end position="181"/>
    </location>
</feature>
<evidence type="ECO:0000256" key="1">
    <source>
        <dbReference type="ARBA" id="ARBA00004651"/>
    </source>
</evidence>
<comment type="similarity">
    <text evidence="2">Belongs to the tellurite-resistance/dicarboxylate transporter (TDT) family.</text>
</comment>
<feature type="transmembrane region" description="Helical" evidence="9">
    <location>
        <begin position="348"/>
        <end position="373"/>
    </location>
</feature>
<evidence type="ECO:0000256" key="8">
    <source>
        <dbReference type="SAM" id="MobiDB-lite"/>
    </source>
</evidence>
<dbReference type="EMBL" id="KZ110592">
    <property type="protein sequence ID" value="OSX66370.1"/>
    <property type="molecule type" value="Genomic_DNA"/>
</dbReference>
<dbReference type="GO" id="GO:0000319">
    <property type="term" value="F:sulfite transmembrane transporter activity"/>
    <property type="evidence" value="ECO:0007669"/>
    <property type="project" value="TreeGrafter"/>
</dbReference>
<comment type="subcellular location">
    <subcellularLocation>
        <location evidence="1">Cell membrane</location>
        <topology evidence="1">Multi-pass membrane protein</topology>
    </subcellularLocation>
</comment>
<evidence type="ECO:0000313" key="10">
    <source>
        <dbReference type="EMBL" id="OSX66370.1"/>
    </source>
</evidence>
<proteinExistence type="inferred from homology"/>
<evidence type="ECO:0000256" key="2">
    <source>
        <dbReference type="ARBA" id="ARBA00008566"/>
    </source>
</evidence>
<dbReference type="CDD" id="cd09318">
    <property type="entry name" value="TDT_SSU1"/>
    <property type="match status" value="1"/>
</dbReference>
<keyword evidence="11" id="KW-1185">Reference proteome</keyword>
<protein>
    <recommendedName>
        <fullName evidence="12">C4-dicarboxylate transporter/malic acid transport protein</fullName>
    </recommendedName>
</protein>
<feature type="transmembrane region" description="Helical" evidence="9">
    <location>
        <begin position="50"/>
        <end position="71"/>
    </location>
</feature>
<dbReference type="OrthoDB" id="1099at2759"/>
<evidence type="ECO:0000256" key="9">
    <source>
        <dbReference type="SAM" id="Phobius"/>
    </source>
</evidence>
<keyword evidence="7 9" id="KW-0472">Membrane</keyword>
<gene>
    <name evidence="10" type="ORF">POSPLADRAFT_1053021</name>
</gene>
<dbReference type="InterPro" id="IPR051629">
    <property type="entry name" value="Sulfite_efflux_TDT"/>
</dbReference>
<dbReference type="InterPro" id="IPR038665">
    <property type="entry name" value="Voltage-dep_anion_channel_sf"/>
</dbReference>
<dbReference type="Pfam" id="PF03595">
    <property type="entry name" value="SLAC1"/>
    <property type="match status" value="1"/>
</dbReference>
<name>A0A1X6NCW7_9APHY</name>
<feature type="transmembrane region" description="Helical" evidence="9">
    <location>
        <begin position="20"/>
        <end position="38"/>
    </location>
</feature>
<evidence type="ECO:0000313" key="11">
    <source>
        <dbReference type="Proteomes" id="UP000194127"/>
    </source>
</evidence>
<feature type="region of interest" description="Disordered" evidence="8">
    <location>
        <begin position="397"/>
        <end position="419"/>
    </location>
</feature>
<evidence type="ECO:0000256" key="7">
    <source>
        <dbReference type="ARBA" id="ARBA00023136"/>
    </source>
</evidence>
<dbReference type="Proteomes" id="UP000194127">
    <property type="component" value="Unassembled WGS sequence"/>
</dbReference>
<dbReference type="AlphaFoldDB" id="A0A1X6NCW7"/>
<keyword evidence="3" id="KW-0813">Transport</keyword>
<dbReference type="PANTHER" id="PTHR31686">
    <property type="match status" value="1"/>
</dbReference>
<feature type="transmembrane region" description="Helical" evidence="9">
    <location>
        <begin position="279"/>
        <end position="300"/>
    </location>
</feature>
<evidence type="ECO:0000256" key="5">
    <source>
        <dbReference type="ARBA" id="ARBA00022692"/>
    </source>
</evidence>
<feature type="transmembrane region" description="Helical" evidence="9">
    <location>
        <begin position="193"/>
        <end position="219"/>
    </location>
</feature>
<dbReference type="Gene3D" id="1.50.10.150">
    <property type="entry name" value="Voltage-dependent anion channel"/>
    <property type="match status" value="1"/>
</dbReference>
<evidence type="ECO:0000256" key="4">
    <source>
        <dbReference type="ARBA" id="ARBA00022475"/>
    </source>
</evidence>
<sequence>MASKNPPRTVDDIARHFSPAWFTVIMGTGAVSMVFNNFPYATHSATLKIFSAILFFLNLSLFIIFNILSLYRYLRYPQVWSDMLCHPVQSLYLGTYAMGFSTIINVGVQLIYEEYKFGGPAFLYFLWACWWYDVVLSFLCGFVLVHIMMTRQPHRIETLTTVWILPPAALVVASSTGGIIAEALQAIHPSRALLTLTVSAFMVTTGLLIDFMLYTLYFLRLLVHGLPERTNVLSSFIALGPTGQGGFSIMQIGKGFAAALPLQYGTSSFLRDNSTGGTINAICMVLAFIMWAITTMWFFYAVLAVQHGVRKTRFPFSLPFWGLIFPNGVYADLTISLYSALDSKFFRVWGAIYGAATIALWLVVFMQTLPLVWSGVIFNSPDLEKIDGARDFLKREQSGLEDARIHREDTADSESTRNG</sequence>
<organism evidence="10 11">
    <name type="scientific">Postia placenta MAD-698-R-SB12</name>
    <dbReference type="NCBI Taxonomy" id="670580"/>
    <lineage>
        <taxon>Eukaryota</taxon>
        <taxon>Fungi</taxon>
        <taxon>Dikarya</taxon>
        <taxon>Basidiomycota</taxon>
        <taxon>Agaricomycotina</taxon>
        <taxon>Agaricomycetes</taxon>
        <taxon>Polyporales</taxon>
        <taxon>Adustoporiaceae</taxon>
        <taxon>Rhodonia</taxon>
    </lineage>
</organism>
<dbReference type="GeneID" id="36325284"/>
<evidence type="ECO:0000256" key="6">
    <source>
        <dbReference type="ARBA" id="ARBA00022989"/>
    </source>
</evidence>
<dbReference type="RefSeq" id="XP_024343164.1">
    <property type="nucleotide sequence ID" value="XM_024480334.1"/>
</dbReference>
<accession>A0A1X6NCW7</accession>
<evidence type="ECO:0008006" key="12">
    <source>
        <dbReference type="Google" id="ProtNLM"/>
    </source>
</evidence>
<dbReference type="GO" id="GO:0005886">
    <property type="term" value="C:plasma membrane"/>
    <property type="evidence" value="ECO:0007669"/>
    <property type="project" value="UniProtKB-SubCell"/>
</dbReference>
<feature type="compositionally biased region" description="Basic and acidic residues" evidence="8">
    <location>
        <begin position="397"/>
        <end position="410"/>
    </location>
</feature>
<keyword evidence="5 9" id="KW-0812">Transmembrane</keyword>
<dbReference type="PANTHER" id="PTHR31686:SF1">
    <property type="entry name" value="SULFITE EFFLUX PUMP SSU1"/>
    <property type="match status" value="1"/>
</dbReference>
<feature type="transmembrane region" description="Helical" evidence="9">
    <location>
        <begin position="91"/>
        <end position="112"/>
    </location>
</feature>
<evidence type="ECO:0000256" key="3">
    <source>
        <dbReference type="ARBA" id="ARBA00022448"/>
    </source>
</evidence>